<sequence length="70" mass="8137">MQSSATDAENAEMQEFSPEVAPELHKFKLKSRNQTSRHNLPDLKFENSLQEKLCTLTKILYIERKMCLVP</sequence>
<keyword evidence="3" id="KW-1185">Reference proteome</keyword>
<feature type="region of interest" description="Disordered" evidence="1">
    <location>
        <begin position="1"/>
        <end position="20"/>
    </location>
</feature>
<accession>A0A0P1B125</accession>
<name>A0A0P1B125_PLAHL</name>
<protein>
    <submittedName>
        <fullName evidence="2">Uncharacterized protein</fullName>
    </submittedName>
</protein>
<reference evidence="3" key="1">
    <citation type="submission" date="2014-09" db="EMBL/GenBank/DDBJ databases">
        <authorList>
            <person name="Sharma Rahul"/>
            <person name="Thines Marco"/>
        </authorList>
    </citation>
    <scope>NUCLEOTIDE SEQUENCE [LARGE SCALE GENOMIC DNA]</scope>
</reference>
<dbReference type="Proteomes" id="UP000054928">
    <property type="component" value="Unassembled WGS sequence"/>
</dbReference>
<evidence type="ECO:0000313" key="3">
    <source>
        <dbReference type="Proteomes" id="UP000054928"/>
    </source>
</evidence>
<organism evidence="2 3">
    <name type="scientific">Plasmopara halstedii</name>
    <name type="common">Downy mildew of sunflower</name>
    <dbReference type="NCBI Taxonomy" id="4781"/>
    <lineage>
        <taxon>Eukaryota</taxon>
        <taxon>Sar</taxon>
        <taxon>Stramenopiles</taxon>
        <taxon>Oomycota</taxon>
        <taxon>Peronosporomycetes</taxon>
        <taxon>Peronosporales</taxon>
        <taxon>Peronosporaceae</taxon>
        <taxon>Plasmopara</taxon>
    </lineage>
</organism>
<dbReference type="GeneID" id="36401258"/>
<proteinExistence type="predicted"/>
<evidence type="ECO:0000313" key="2">
    <source>
        <dbReference type="EMBL" id="CEG48378.1"/>
    </source>
</evidence>
<dbReference type="RefSeq" id="XP_024584747.1">
    <property type="nucleotide sequence ID" value="XM_024719450.1"/>
</dbReference>
<dbReference type="EMBL" id="CCYD01002939">
    <property type="protein sequence ID" value="CEG48378.1"/>
    <property type="molecule type" value="Genomic_DNA"/>
</dbReference>
<evidence type="ECO:0000256" key="1">
    <source>
        <dbReference type="SAM" id="MobiDB-lite"/>
    </source>
</evidence>
<dbReference type="AlphaFoldDB" id="A0A0P1B125"/>